<keyword evidence="1" id="KW-0812">Transmembrane</keyword>
<feature type="domain" description="CD-NTase-associated protein 15" evidence="2">
    <location>
        <begin position="79"/>
        <end position="196"/>
    </location>
</feature>
<accession>A0A4Z0AYM0</accession>
<proteinExistence type="predicted"/>
<reference evidence="3 4" key="1">
    <citation type="journal article" date="2019" name="Syst. Appl. Microbiol.">
        <title>New species of pathogenic Pseudomonas isolated from citrus in Tunisia: Proposal of Pseudomonas kairouanensis sp. nov. and Pseudomonas nabeulensis sp. nov.</title>
        <authorList>
            <person name="Oueslati M."/>
            <person name="Mulet M."/>
            <person name="Gomila M."/>
            <person name="Berge O."/>
            <person name="Hajlaoui M.R."/>
            <person name="Lalucat J."/>
            <person name="Sadfi-Zouaoui N."/>
            <person name="Garcia-Valdes E."/>
        </authorList>
    </citation>
    <scope>NUCLEOTIDE SEQUENCE [LARGE SCALE GENOMIC DNA]</scope>
    <source>
        <strain evidence="3 4">KC12</strain>
    </source>
</reference>
<evidence type="ECO:0000313" key="4">
    <source>
        <dbReference type="Proteomes" id="UP000297391"/>
    </source>
</evidence>
<evidence type="ECO:0000259" key="2">
    <source>
        <dbReference type="Pfam" id="PF18153"/>
    </source>
</evidence>
<feature type="transmembrane region" description="Helical" evidence="1">
    <location>
        <begin position="12"/>
        <end position="38"/>
    </location>
</feature>
<evidence type="ECO:0000313" key="3">
    <source>
        <dbReference type="EMBL" id="TFY91214.1"/>
    </source>
</evidence>
<keyword evidence="1" id="KW-1133">Transmembrane helix</keyword>
<feature type="transmembrane region" description="Helical" evidence="1">
    <location>
        <begin position="44"/>
        <end position="64"/>
    </location>
</feature>
<protein>
    <recommendedName>
        <fullName evidence="2">CD-NTase-associated protein 15 domain-containing protein</fullName>
    </recommendedName>
</protein>
<dbReference type="Pfam" id="PF18153">
    <property type="entry name" value="Cap15_CD_rec"/>
    <property type="match status" value="1"/>
</dbReference>
<dbReference type="EMBL" id="QUZU01000005">
    <property type="protein sequence ID" value="TFY91214.1"/>
    <property type="molecule type" value="Genomic_DNA"/>
</dbReference>
<dbReference type="OrthoDB" id="1430668at2"/>
<keyword evidence="1" id="KW-0472">Membrane</keyword>
<comment type="caution">
    <text evidence="3">The sequence shown here is derived from an EMBL/GenBank/DDBJ whole genome shotgun (WGS) entry which is preliminary data.</text>
</comment>
<sequence length="199" mass="22276">MFSTLSPLKAMVLVAKIYAFFVTLLIFLMFVCGVDVTLQHALRIVVGGAVVLEISLFLLGSFLWRKLWRRFPALNDWVFPDLNGMWDMSITYVWDGKGGSAKAVAHIKQSLFSVSMEVHSESSDSETLVVKTLKDVNSARPVLYYFYRIIPKGCNDAVGGGYEGASILKLYGHEGDVLRGNYFTSRKSQGQFSLTRLRS</sequence>
<dbReference type="InterPro" id="IPR041208">
    <property type="entry name" value="Cap15"/>
</dbReference>
<name>A0A4Z0AYM0_9PSED</name>
<organism evidence="3 4">
    <name type="scientific">Pseudomonas kairouanensis</name>
    <dbReference type="NCBI Taxonomy" id="2293832"/>
    <lineage>
        <taxon>Bacteria</taxon>
        <taxon>Pseudomonadati</taxon>
        <taxon>Pseudomonadota</taxon>
        <taxon>Gammaproteobacteria</taxon>
        <taxon>Pseudomonadales</taxon>
        <taxon>Pseudomonadaceae</taxon>
        <taxon>Pseudomonas</taxon>
    </lineage>
</organism>
<keyword evidence="4" id="KW-1185">Reference proteome</keyword>
<dbReference type="RefSeq" id="WP_135288502.1">
    <property type="nucleotide sequence ID" value="NZ_QUZU01000005.1"/>
</dbReference>
<dbReference type="Proteomes" id="UP000297391">
    <property type="component" value="Unassembled WGS sequence"/>
</dbReference>
<dbReference type="AlphaFoldDB" id="A0A4Z0AYM0"/>
<gene>
    <name evidence="3" type="ORF">DYL59_06965</name>
</gene>
<evidence type="ECO:0000256" key="1">
    <source>
        <dbReference type="SAM" id="Phobius"/>
    </source>
</evidence>